<sequence length="206" mass="23504">MGLSVPLQADNKSVSPNYRVIDWHDAMRSDDWATMVAIFRDRLHGRFLEPIEHIEADRRIGGFAGFSIMALDCLLVETLNQFYHGLDETPKDHQRQFWKFFSGSEHFKSNFTRKVSDIFYSHVRCGLLHQAQTKKGTLIRADQDRMISPAPGGLVNGIIVDRVRFHDALKQEIATYIRTLESGEEGGADLRNNFITKMQYICGGQA</sequence>
<evidence type="ECO:0000313" key="2">
    <source>
        <dbReference type="Proteomes" id="UP000199256"/>
    </source>
</evidence>
<gene>
    <name evidence="1" type="ORF">SAMN05444515_102255</name>
</gene>
<evidence type="ECO:0000313" key="1">
    <source>
        <dbReference type="EMBL" id="SEK53230.1"/>
    </source>
</evidence>
<dbReference type="AlphaFoldDB" id="A0A1H7HVS5"/>
<name>A0A1H7HVS5_9GAMM</name>
<accession>A0A1H7HVS5</accession>
<protein>
    <submittedName>
        <fullName evidence="1">Uncharacterized protein</fullName>
    </submittedName>
</protein>
<keyword evidence="2" id="KW-1185">Reference proteome</keyword>
<dbReference type="Proteomes" id="UP000199256">
    <property type="component" value="Unassembled WGS sequence"/>
</dbReference>
<reference evidence="2" key="1">
    <citation type="submission" date="2016-10" db="EMBL/GenBank/DDBJ databases">
        <authorList>
            <person name="Varghese N."/>
            <person name="Submissions S."/>
        </authorList>
    </citation>
    <scope>NUCLEOTIDE SEQUENCE [LARGE SCALE GENOMIC DNA]</scope>
    <source>
        <strain evidence="2">DSM 241</strain>
    </source>
</reference>
<dbReference type="STRING" id="1396821.SAMN05444515_102255"/>
<dbReference type="EMBL" id="FOAA01000002">
    <property type="protein sequence ID" value="SEK53230.1"/>
    <property type="molecule type" value="Genomic_DNA"/>
</dbReference>
<organism evidence="1 2">
    <name type="scientific">Ectothiorhodospira marina</name>
    <dbReference type="NCBI Taxonomy" id="1396821"/>
    <lineage>
        <taxon>Bacteria</taxon>
        <taxon>Pseudomonadati</taxon>
        <taxon>Pseudomonadota</taxon>
        <taxon>Gammaproteobacteria</taxon>
        <taxon>Chromatiales</taxon>
        <taxon>Ectothiorhodospiraceae</taxon>
        <taxon>Ectothiorhodospira</taxon>
    </lineage>
</organism>
<proteinExistence type="predicted"/>